<dbReference type="InterPro" id="IPR044173">
    <property type="entry name" value="CASPL"/>
</dbReference>
<keyword evidence="5 8" id="KW-0812">Transmembrane</keyword>
<dbReference type="PANTHER" id="PTHR36488:SF11">
    <property type="entry name" value="CASP-LIKE PROTEIN"/>
    <property type="match status" value="1"/>
</dbReference>
<keyword evidence="11" id="KW-1185">Reference proteome</keyword>
<feature type="transmembrane region" description="Helical" evidence="8">
    <location>
        <begin position="27"/>
        <end position="55"/>
    </location>
</feature>
<evidence type="ECO:0000256" key="2">
    <source>
        <dbReference type="ARBA" id="ARBA00007651"/>
    </source>
</evidence>
<comment type="similarity">
    <text evidence="2 8">Belongs to the Casparian strip membrane proteins (CASP) family.</text>
</comment>
<dbReference type="InterPro" id="IPR006459">
    <property type="entry name" value="CASP/CASPL"/>
</dbReference>
<keyword evidence="7 8" id="KW-0472">Membrane</keyword>
<dbReference type="Gramene" id="ONK77566">
    <property type="protein sequence ID" value="ONK77566"/>
    <property type="gene ID" value="A4U43_C02F7940"/>
</dbReference>
<dbReference type="PANTHER" id="PTHR36488">
    <property type="entry name" value="CASP-LIKE PROTEIN 1U1"/>
    <property type="match status" value="1"/>
</dbReference>
<reference evidence="11" key="1">
    <citation type="journal article" date="2017" name="Nat. Commun.">
        <title>The asparagus genome sheds light on the origin and evolution of a young Y chromosome.</title>
        <authorList>
            <person name="Harkess A."/>
            <person name="Zhou J."/>
            <person name="Xu C."/>
            <person name="Bowers J.E."/>
            <person name="Van der Hulst R."/>
            <person name="Ayyampalayam S."/>
            <person name="Mercati F."/>
            <person name="Riccardi P."/>
            <person name="McKain M.R."/>
            <person name="Kakrana A."/>
            <person name="Tang H."/>
            <person name="Ray J."/>
            <person name="Groenendijk J."/>
            <person name="Arikit S."/>
            <person name="Mathioni S.M."/>
            <person name="Nakano M."/>
            <person name="Shan H."/>
            <person name="Telgmann-Rauber A."/>
            <person name="Kanno A."/>
            <person name="Yue Z."/>
            <person name="Chen H."/>
            <person name="Li W."/>
            <person name="Chen Y."/>
            <person name="Xu X."/>
            <person name="Zhang Y."/>
            <person name="Luo S."/>
            <person name="Chen H."/>
            <person name="Gao J."/>
            <person name="Mao Z."/>
            <person name="Pires J.C."/>
            <person name="Luo M."/>
            <person name="Kudrna D."/>
            <person name="Wing R.A."/>
            <person name="Meyers B.C."/>
            <person name="Yi K."/>
            <person name="Kong H."/>
            <person name="Lavrijsen P."/>
            <person name="Sunseri F."/>
            <person name="Falavigna A."/>
            <person name="Ye Y."/>
            <person name="Leebens-Mack J.H."/>
            <person name="Chen G."/>
        </authorList>
    </citation>
    <scope>NUCLEOTIDE SEQUENCE [LARGE SCALE GENOMIC DNA]</scope>
    <source>
        <strain evidence="11">cv. DH0086</strain>
    </source>
</reference>
<keyword evidence="6 8" id="KW-1133">Transmembrane helix</keyword>
<evidence type="ECO:0000256" key="5">
    <source>
        <dbReference type="ARBA" id="ARBA00022692"/>
    </source>
</evidence>
<dbReference type="GO" id="GO:0005886">
    <property type="term" value="C:plasma membrane"/>
    <property type="evidence" value="ECO:0007669"/>
    <property type="project" value="UniProtKB-SubCell"/>
</dbReference>
<evidence type="ECO:0000256" key="6">
    <source>
        <dbReference type="ARBA" id="ARBA00022989"/>
    </source>
</evidence>
<evidence type="ECO:0000256" key="1">
    <source>
        <dbReference type="ARBA" id="ARBA00004651"/>
    </source>
</evidence>
<comment type="subunit">
    <text evidence="3 8">Homodimer and heterodimers.</text>
</comment>
<evidence type="ECO:0000256" key="8">
    <source>
        <dbReference type="RuleBase" id="RU361233"/>
    </source>
</evidence>
<organism evidence="10 11">
    <name type="scientific">Asparagus officinalis</name>
    <name type="common">Garden asparagus</name>
    <dbReference type="NCBI Taxonomy" id="4686"/>
    <lineage>
        <taxon>Eukaryota</taxon>
        <taxon>Viridiplantae</taxon>
        <taxon>Streptophyta</taxon>
        <taxon>Embryophyta</taxon>
        <taxon>Tracheophyta</taxon>
        <taxon>Spermatophyta</taxon>
        <taxon>Magnoliopsida</taxon>
        <taxon>Liliopsida</taxon>
        <taxon>Asparagales</taxon>
        <taxon>Asparagaceae</taxon>
        <taxon>Asparagoideae</taxon>
        <taxon>Asparagus</taxon>
    </lineage>
</organism>
<sequence>MATTDETLPFFTQHYQFYANFSDLPALTFFVVGNAIAAGLLVLSLPVSIAGIICANAAGPRLFLLVLDLVLVALTTAAASAATAIVYLAHTGSDKAHWVAICIRFDGFCEQSSGALVASFIAIVILMLMVVMAALALRKC</sequence>
<feature type="transmembrane region" description="Helical" evidence="8">
    <location>
        <begin position="115"/>
        <end position="137"/>
    </location>
</feature>
<dbReference type="Proteomes" id="UP000243459">
    <property type="component" value="Chromosome 2"/>
</dbReference>
<comment type="caution">
    <text evidence="8">Lacks conserved residue(s) required for the propagation of feature annotation.</text>
</comment>
<gene>
    <name evidence="10" type="ORF">A4U43_C02F7940</name>
</gene>
<proteinExistence type="inferred from homology"/>
<dbReference type="NCBIfam" id="TIGR01569">
    <property type="entry name" value="A_tha_TIGR01569"/>
    <property type="match status" value="1"/>
</dbReference>
<accession>A0A5P1FGY3</accession>
<evidence type="ECO:0000256" key="4">
    <source>
        <dbReference type="ARBA" id="ARBA00022475"/>
    </source>
</evidence>
<comment type="subcellular location">
    <subcellularLocation>
        <location evidence="1 8">Cell membrane</location>
        <topology evidence="1 8">Multi-pass membrane protein</topology>
    </subcellularLocation>
</comment>
<dbReference type="OMA" id="IGYLAHN"/>
<evidence type="ECO:0000313" key="10">
    <source>
        <dbReference type="EMBL" id="ONK77566.1"/>
    </source>
</evidence>
<dbReference type="Pfam" id="PF04535">
    <property type="entry name" value="CASP_dom"/>
    <property type="match status" value="1"/>
</dbReference>
<evidence type="ECO:0000259" key="9">
    <source>
        <dbReference type="Pfam" id="PF04535"/>
    </source>
</evidence>
<evidence type="ECO:0000256" key="7">
    <source>
        <dbReference type="ARBA" id="ARBA00023136"/>
    </source>
</evidence>
<evidence type="ECO:0000256" key="3">
    <source>
        <dbReference type="ARBA" id="ARBA00011489"/>
    </source>
</evidence>
<protein>
    <recommendedName>
        <fullName evidence="8">CASP-like protein</fullName>
    </recommendedName>
</protein>
<feature type="domain" description="Casparian strip membrane protein" evidence="9">
    <location>
        <begin position="1"/>
        <end position="124"/>
    </location>
</feature>
<dbReference type="AlphaFoldDB" id="A0A5P1FGY3"/>
<name>A0A5P1FGY3_ASPOF</name>
<keyword evidence="4 8" id="KW-1003">Cell membrane</keyword>
<feature type="transmembrane region" description="Helical" evidence="8">
    <location>
        <begin position="62"/>
        <end position="89"/>
    </location>
</feature>
<evidence type="ECO:0000313" key="11">
    <source>
        <dbReference type="Proteomes" id="UP000243459"/>
    </source>
</evidence>
<dbReference type="EMBL" id="CM007382">
    <property type="protein sequence ID" value="ONK77566.1"/>
    <property type="molecule type" value="Genomic_DNA"/>
</dbReference>
<dbReference type="InterPro" id="IPR006702">
    <property type="entry name" value="CASP_dom"/>
</dbReference>